<comment type="caution">
    <text evidence="2">The sequence shown here is derived from an EMBL/GenBank/DDBJ whole genome shotgun (WGS) entry which is preliminary data.</text>
</comment>
<name>A0A074SIF6_9AGAM</name>
<evidence type="ECO:0000313" key="3">
    <source>
        <dbReference type="Proteomes" id="UP000027456"/>
    </source>
</evidence>
<protein>
    <submittedName>
        <fullName evidence="2">Uncharacterized protein</fullName>
    </submittedName>
</protein>
<evidence type="ECO:0000256" key="1">
    <source>
        <dbReference type="SAM" id="MobiDB-lite"/>
    </source>
</evidence>
<keyword evidence="3" id="KW-1185">Reference proteome</keyword>
<dbReference type="AlphaFoldDB" id="A0A074SIF6"/>
<evidence type="ECO:0000313" key="2">
    <source>
        <dbReference type="EMBL" id="KEP49737.1"/>
    </source>
</evidence>
<feature type="region of interest" description="Disordered" evidence="1">
    <location>
        <begin position="329"/>
        <end position="351"/>
    </location>
</feature>
<sequence>MSRPVTSRVPRSSARTTRSQEPAVSQQEKRNNRRTTVCGDSDTIRLSSPTYMKIVPVKQRSLPTPRRSHSPAMSSASSSSSSSDSSFSDSEAHTSPGQNTPDSSPEPEPRQQLGTASLPSLFDDSTRITAASTVVNGIILRLVDYVKEFKAPSELEFSATTKEQPLALADNEKNRPFIDQLCKIAGLRSELAAIPTHGDETLEDKVQITAVAIGRALEWMKEHQLKLYEQFATAFDHVHSTLNEYVVSFEYPSELYFVSDPEKYGMVLLNNDNNKPFIDQLRKLVGLRNRLAAIPTHDQPERKAKCQAVGAAIDQAIKDMQKHQYKLWKSNSKAHRSPPMNSASRKPSARF</sequence>
<dbReference type="OrthoDB" id="3237994at2759"/>
<feature type="region of interest" description="Disordered" evidence="1">
    <location>
        <begin position="1"/>
        <end position="120"/>
    </location>
</feature>
<feature type="compositionally biased region" description="Polar residues" evidence="1">
    <location>
        <begin position="93"/>
        <end position="103"/>
    </location>
</feature>
<accession>A0A074SIF6</accession>
<feature type="compositionally biased region" description="Low complexity" evidence="1">
    <location>
        <begin position="1"/>
        <end position="19"/>
    </location>
</feature>
<organism evidence="2 3">
    <name type="scientific">Rhizoctonia solani 123E</name>
    <dbReference type="NCBI Taxonomy" id="1423351"/>
    <lineage>
        <taxon>Eukaryota</taxon>
        <taxon>Fungi</taxon>
        <taxon>Dikarya</taxon>
        <taxon>Basidiomycota</taxon>
        <taxon>Agaricomycotina</taxon>
        <taxon>Agaricomycetes</taxon>
        <taxon>Cantharellales</taxon>
        <taxon>Ceratobasidiaceae</taxon>
        <taxon>Rhizoctonia</taxon>
    </lineage>
</organism>
<gene>
    <name evidence="2" type="ORF">V565_094190</name>
</gene>
<dbReference type="HOGENOM" id="CLU_067887_0_0_1"/>
<feature type="compositionally biased region" description="Low complexity" evidence="1">
    <location>
        <begin position="70"/>
        <end position="89"/>
    </location>
</feature>
<dbReference type="Proteomes" id="UP000027456">
    <property type="component" value="Unassembled WGS sequence"/>
</dbReference>
<reference evidence="2 3" key="1">
    <citation type="submission" date="2013-12" db="EMBL/GenBank/DDBJ databases">
        <authorList>
            <person name="Cubeta M."/>
            <person name="Pakala S."/>
            <person name="Fedorova N."/>
            <person name="Thomas E."/>
            <person name="Dean R."/>
            <person name="Jabaji S."/>
            <person name="Neate S."/>
            <person name="Toda T."/>
            <person name="Tavantzis S."/>
            <person name="Vilgalys R."/>
            <person name="Bharathan N."/>
            <person name="Pakala S."/>
            <person name="Losada L.S."/>
            <person name="Zafar N."/>
            <person name="Nierman W."/>
        </authorList>
    </citation>
    <scope>NUCLEOTIDE SEQUENCE [LARGE SCALE GENOMIC DNA]</scope>
    <source>
        <strain evidence="2 3">123E</strain>
    </source>
</reference>
<proteinExistence type="predicted"/>
<dbReference type="EMBL" id="AZST01000328">
    <property type="protein sequence ID" value="KEP49737.1"/>
    <property type="molecule type" value="Genomic_DNA"/>
</dbReference>